<evidence type="ECO:0000313" key="2">
    <source>
        <dbReference type="EMBL" id="KAL3089409.1"/>
    </source>
</evidence>
<dbReference type="Proteomes" id="UP001620626">
    <property type="component" value="Unassembled WGS sequence"/>
</dbReference>
<accession>A0ABD2JFT6</accession>
<reference evidence="2 3" key="1">
    <citation type="submission" date="2024-10" db="EMBL/GenBank/DDBJ databases">
        <authorList>
            <person name="Kim D."/>
        </authorList>
    </citation>
    <scope>NUCLEOTIDE SEQUENCE [LARGE SCALE GENOMIC DNA]</scope>
    <source>
        <strain evidence="2">BH-2024</strain>
    </source>
</reference>
<organism evidence="2 3">
    <name type="scientific">Heterodera trifolii</name>
    <dbReference type="NCBI Taxonomy" id="157864"/>
    <lineage>
        <taxon>Eukaryota</taxon>
        <taxon>Metazoa</taxon>
        <taxon>Ecdysozoa</taxon>
        <taxon>Nematoda</taxon>
        <taxon>Chromadorea</taxon>
        <taxon>Rhabditida</taxon>
        <taxon>Tylenchina</taxon>
        <taxon>Tylenchomorpha</taxon>
        <taxon>Tylenchoidea</taxon>
        <taxon>Heteroderidae</taxon>
        <taxon>Heteroderinae</taxon>
        <taxon>Heterodera</taxon>
    </lineage>
</organism>
<dbReference type="AlphaFoldDB" id="A0ABD2JFT6"/>
<feature type="region of interest" description="Disordered" evidence="1">
    <location>
        <begin position="1"/>
        <end position="29"/>
    </location>
</feature>
<sequence length="219" mass="24819">MVSRPRGVINRRMLPQDKRNDRNTEKVASGREGDLRMDVLIWMKVMVEGAQNEETEKRTGEWILEGSDGRRIIGWTTDGERGGGVTKGCGVLSIFVRPSPHFSLMDDGKFYWVEIDGWAIKREKRSKLCKNWHIKSIGKQRNKDKEVGRGGKINLCPEGKRREFVTAAAEGFHRLWGREGCIMNEIGGMDRWLAGSALKCLMSGTALFREVPPADERAK</sequence>
<name>A0ABD2JFT6_9BILA</name>
<feature type="compositionally biased region" description="Basic and acidic residues" evidence="1">
    <location>
        <begin position="14"/>
        <end position="29"/>
    </location>
</feature>
<evidence type="ECO:0000313" key="3">
    <source>
        <dbReference type="Proteomes" id="UP001620626"/>
    </source>
</evidence>
<evidence type="ECO:0000256" key="1">
    <source>
        <dbReference type="SAM" id="MobiDB-lite"/>
    </source>
</evidence>
<comment type="caution">
    <text evidence="2">The sequence shown here is derived from an EMBL/GenBank/DDBJ whole genome shotgun (WGS) entry which is preliminary data.</text>
</comment>
<proteinExistence type="predicted"/>
<protein>
    <submittedName>
        <fullName evidence="2">Uncharacterized protein</fullName>
    </submittedName>
</protein>
<keyword evidence="3" id="KW-1185">Reference proteome</keyword>
<gene>
    <name evidence="2" type="ORF">niasHT_030276</name>
</gene>
<dbReference type="EMBL" id="JBICBT010000986">
    <property type="protein sequence ID" value="KAL3089409.1"/>
    <property type="molecule type" value="Genomic_DNA"/>
</dbReference>